<dbReference type="RefSeq" id="WP_014815449.1">
    <property type="nucleotide sequence ID" value="NC_018027.1"/>
</dbReference>
<dbReference type="HOGENOM" id="CLU_036590_7_2_11"/>
<reference evidence="5 6" key="1">
    <citation type="submission" date="2012-06" db="EMBL/GenBank/DDBJ databases">
        <title>Complete sequence of chromosome of Mycobacterium chubuense NBB4.</title>
        <authorList>
            <consortium name="US DOE Joint Genome Institute"/>
            <person name="Lucas S."/>
            <person name="Han J."/>
            <person name="Lapidus A."/>
            <person name="Cheng J.-F."/>
            <person name="Goodwin L."/>
            <person name="Pitluck S."/>
            <person name="Peters L."/>
            <person name="Mikhailova N."/>
            <person name="Teshima H."/>
            <person name="Detter J.C."/>
            <person name="Han C."/>
            <person name="Tapia R."/>
            <person name="Land M."/>
            <person name="Hauser L."/>
            <person name="Kyrpides N."/>
            <person name="Ivanova N."/>
            <person name="Pagani I."/>
            <person name="Mattes T."/>
            <person name="Holmes A."/>
            <person name="Rutledge P."/>
            <person name="Paulsen I."/>
            <person name="Coleman N."/>
            <person name="Woyke T."/>
        </authorList>
    </citation>
    <scope>NUCLEOTIDE SEQUENCE [LARGE SCALE GENOMIC DNA]</scope>
    <source>
        <strain evidence="5 6">NBB4</strain>
    </source>
</reference>
<dbReference type="NCBIfam" id="NF010663">
    <property type="entry name" value="PRK14059.1-1"/>
    <property type="match status" value="1"/>
</dbReference>
<dbReference type="AlphaFoldDB" id="I4BI62"/>
<proteinExistence type="predicted"/>
<dbReference type="PANTHER" id="PTHR38011">
    <property type="entry name" value="DIHYDROFOLATE REDUCTASE FAMILY PROTEIN (AFU_ORTHOLOGUE AFUA_8G06820)"/>
    <property type="match status" value="1"/>
</dbReference>
<dbReference type="eggNOG" id="COG1985">
    <property type="taxonomic scope" value="Bacteria"/>
</dbReference>
<keyword evidence="3" id="KW-0560">Oxidoreductase</keyword>
<dbReference type="GO" id="GO:0009231">
    <property type="term" value="P:riboflavin biosynthetic process"/>
    <property type="evidence" value="ECO:0007669"/>
    <property type="project" value="InterPro"/>
</dbReference>
<comment type="pathway">
    <text evidence="1">Cofactor biosynthesis; riboflavin biosynthesis.</text>
</comment>
<dbReference type="Proteomes" id="UP000006057">
    <property type="component" value="Chromosome"/>
</dbReference>
<dbReference type="STRING" id="710421.Mycch_2186"/>
<dbReference type="InterPro" id="IPR050765">
    <property type="entry name" value="Riboflavin_Biosynth_HTPR"/>
</dbReference>
<dbReference type="GO" id="GO:0008703">
    <property type="term" value="F:5-amino-6-(5-phosphoribosylamino)uracil reductase activity"/>
    <property type="evidence" value="ECO:0007669"/>
    <property type="project" value="InterPro"/>
</dbReference>
<gene>
    <name evidence="5" type="ordered locus">Mycch_2186</name>
</gene>
<protein>
    <submittedName>
        <fullName evidence="5">Pyrimidine reductase, riboflavin biosynthesis</fullName>
    </submittedName>
</protein>
<dbReference type="InterPro" id="IPR002734">
    <property type="entry name" value="RibDG_C"/>
</dbReference>
<dbReference type="NCBIfam" id="NF010664">
    <property type="entry name" value="PRK14059.1-2"/>
    <property type="match status" value="1"/>
</dbReference>
<evidence type="ECO:0000256" key="2">
    <source>
        <dbReference type="ARBA" id="ARBA00022857"/>
    </source>
</evidence>
<evidence type="ECO:0000259" key="4">
    <source>
        <dbReference type="Pfam" id="PF01872"/>
    </source>
</evidence>
<keyword evidence="6" id="KW-1185">Reference proteome</keyword>
<dbReference type="EMBL" id="CP003053">
    <property type="protein sequence ID" value="AFM16969.1"/>
    <property type="molecule type" value="Genomic_DNA"/>
</dbReference>
<evidence type="ECO:0000256" key="1">
    <source>
        <dbReference type="ARBA" id="ARBA00005104"/>
    </source>
</evidence>
<dbReference type="NCBIfam" id="NF010665">
    <property type="entry name" value="PRK14059.1-4"/>
    <property type="match status" value="1"/>
</dbReference>
<evidence type="ECO:0000313" key="6">
    <source>
        <dbReference type="Proteomes" id="UP000006057"/>
    </source>
</evidence>
<evidence type="ECO:0000256" key="3">
    <source>
        <dbReference type="ARBA" id="ARBA00023002"/>
    </source>
</evidence>
<sequence length="256" mass="26790">MSGDGDATHFTLLGQTGALGVDGLTERYAYPENPSPCWVRGNMITSVDGGATSGGKSGGLGADGDRAVFAALRELADVILVGAATVRTENYSGVQFSAAQRLSRQRRGQSEVPPIAVLTRSGVLERDAKLFHRTEVPPLILTSSEAVADTGRRLGGLAEVVDASGGRPGSVDLRTALSVLADRGLRRVLAEGGPGILGMLVEEALLDELCLTIAPVLVGGRSPRIVSGPGEVHTPLRLRDSLADDDGYLFLRYTRS</sequence>
<dbReference type="SUPFAM" id="SSF53597">
    <property type="entry name" value="Dihydrofolate reductase-like"/>
    <property type="match status" value="1"/>
</dbReference>
<feature type="domain" description="Bacterial bifunctional deaminase-reductase C-terminal" evidence="4">
    <location>
        <begin position="38"/>
        <end position="249"/>
    </location>
</feature>
<dbReference type="InterPro" id="IPR024072">
    <property type="entry name" value="DHFR-like_dom_sf"/>
</dbReference>
<dbReference type="OrthoDB" id="5243299at2"/>
<dbReference type="PANTHER" id="PTHR38011:SF7">
    <property type="entry name" value="2,5-DIAMINO-6-RIBOSYLAMINO-4(3H)-PYRIMIDINONE 5'-PHOSPHATE REDUCTASE"/>
    <property type="match status" value="1"/>
</dbReference>
<evidence type="ECO:0000313" key="5">
    <source>
        <dbReference type="EMBL" id="AFM16969.1"/>
    </source>
</evidence>
<name>I4BI62_MYCCN</name>
<dbReference type="Gene3D" id="3.40.430.10">
    <property type="entry name" value="Dihydrofolate Reductase, subunit A"/>
    <property type="match status" value="1"/>
</dbReference>
<accession>I4BI62</accession>
<keyword evidence="2" id="KW-0521">NADP</keyword>
<dbReference type="PATRIC" id="fig|710421.3.peg.2186"/>
<organism evidence="5 6">
    <name type="scientific">Mycolicibacterium chubuense (strain NBB4)</name>
    <name type="common">Mycobacterium chubuense</name>
    <dbReference type="NCBI Taxonomy" id="710421"/>
    <lineage>
        <taxon>Bacteria</taxon>
        <taxon>Bacillati</taxon>
        <taxon>Actinomycetota</taxon>
        <taxon>Actinomycetes</taxon>
        <taxon>Mycobacteriales</taxon>
        <taxon>Mycobacteriaceae</taxon>
        <taxon>Mycolicibacterium</taxon>
    </lineage>
</organism>
<dbReference type="Pfam" id="PF01872">
    <property type="entry name" value="RibD_C"/>
    <property type="match status" value="1"/>
</dbReference>
<dbReference type="KEGG" id="mcb:Mycch_2186"/>